<proteinExistence type="predicted"/>
<protein>
    <submittedName>
        <fullName evidence="1">Uncharacterized protein</fullName>
    </submittedName>
</protein>
<accession>A0A972K3Q8</accession>
<gene>
    <name evidence="1" type="ORF">GC093_33325</name>
</gene>
<name>A0A972K3Q8_9BACL</name>
<dbReference type="EMBL" id="WHOD01000128">
    <property type="protein sequence ID" value="NOU98076.1"/>
    <property type="molecule type" value="Genomic_DNA"/>
</dbReference>
<evidence type="ECO:0000313" key="1">
    <source>
        <dbReference type="EMBL" id="NOU98076.1"/>
    </source>
</evidence>
<dbReference type="RefSeq" id="WP_171656327.1">
    <property type="nucleotide sequence ID" value="NZ_WHOD01000128.1"/>
</dbReference>
<sequence>MDKEFLLQNAIEIMADRYKEAQTPELELGADLFAVRIKKKLIKDGFTEAEAEAARLKAKFSK</sequence>
<comment type="caution">
    <text evidence="1">The sequence shown here is derived from an EMBL/GenBank/DDBJ whole genome shotgun (WGS) entry which is preliminary data.</text>
</comment>
<dbReference type="Proteomes" id="UP000641588">
    <property type="component" value="Unassembled WGS sequence"/>
</dbReference>
<organism evidence="1 2">
    <name type="scientific">Paenibacillus foliorum</name>
    <dbReference type="NCBI Taxonomy" id="2654974"/>
    <lineage>
        <taxon>Bacteria</taxon>
        <taxon>Bacillati</taxon>
        <taxon>Bacillota</taxon>
        <taxon>Bacilli</taxon>
        <taxon>Bacillales</taxon>
        <taxon>Paenibacillaceae</taxon>
        <taxon>Paenibacillus</taxon>
    </lineage>
</organism>
<reference evidence="1" key="1">
    <citation type="submission" date="2019-10" db="EMBL/GenBank/DDBJ databases">
        <title>Description of Paenibacillus glebae sp. nov.</title>
        <authorList>
            <person name="Carlier A."/>
            <person name="Qi S."/>
        </authorList>
    </citation>
    <scope>NUCLEOTIDE SEQUENCE</scope>
    <source>
        <strain evidence="1">LMG 31456</strain>
    </source>
</reference>
<keyword evidence="2" id="KW-1185">Reference proteome</keyword>
<evidence type="ECO:0000313" key="2">
    <source>
        <dbReference type="Proteomes" id="UP000641588"/>
    </source>
</evidence>
<dbReference type="AlphaFoldDB" id="A0A972K3Q8"/>